<dbReference type="AlphaFoldDB" id="A0A7J8TD21"/>
<sequence length="80" mass="9687">MLQKKYSYDWVLAMKRDPVLKSIFENAESNYPTNSYDTVVRYCSNVYRHYNDNITPKINIINIENKFSRQLPELYLQLFK</sequence>
<protein>
    <submittedName>
        <fullName evidence="1">Uncharacterized protein</fullName>
    </submittedName>
</protein>
<proteinExistence type="predicted"/>
<reference evidence="1 2" key="1">
    <citation type="journal article" date="2019" name="Genome Biol. Evol.">
        <title>Insights into the evolution of the New World diploid cottons (Gossypium, subgenus Houzingenia) based on genome sequencing.</title>
        <authorList>
            <person name="Grover C.E."/>
            <person name="Arick M.A. 2nd"/>
            <person name="Thrash A."/>
            <person name="Conover J.L."/>
            <person name="Sanders W.S."/>
            <person name="Peterson D.G."/>
            <person name="Frelichowski J.E."/>
            <person name="Scheffler J.A."/>
            <person name="Scheffler B.E."/>
            <person name="Wendel J.F."/>
        </authorList>
    </citation>
    <scope>NUCLEOTIDE SEQUENCE [LARGE SCALE GENOMIC DNA]</scope>
    <source>
        <strain evidence="1">27</strain>
        <tissue evidence="1">Leaf</tissue>
    </source>
</reference>
<name>A0A7J8TD21_GOSDV</name>
<dbReference type="Proteomes" id="UP000593561">
    <property type="component" value="Unassembled WGS sequence"/>
</dbReference>
<organism evidence="1 2">
    <name type="scientific">Gossypium davidsonii</name>
    <name type="common">Davidson's cotton</name>
    <name type="synonym">Gossypium klotzschianum subsp. davidsonii</name>
    <dbReference type="NCBI Taxonomy" id="34287"/>
    <lineage>
        <taxon>Eukaryota</taxon>
        <taxon>Viridiplantae</taxon>
        <taxon>Streptophyta</taxon>
        <taxon>Embryophyta</taxon>
        <taxon>Tracheophyta</taxon>
        <taxon>Spermatophyta</taxon>
        <taxon>Magnoliopsida</taxon>
        <taxon>eudicotyledons</taxon>
        <taxon>Gunneridae</taxon>
        <taxon>Pentapetalae</taxon>
        <taxon>rosids</taxon>
        <taxon>malvids</taxon>
        <taxon>Malvales</taxon>
        <taxon>Malvaceae</taxon>
        <taxon>Malvoideae</taxon>
        <taxon>Gossypium</taxon>
    </lineage>
</organism>
<evidence type="ECO:0000313" key="1">
    <source>
        <dbReference type="EMBL" id="MBA0636077.1"/>
    </source>
</evidence>
<feature type="non-terminal residue" evidence="1">
    <location>
        <position position="1"/>
    </location>
</feature>
<accession>A0A7J8TD21</accession>
<keyword evidence="2" id="KW-1185">Reference proteome</keyword>
<evidence type="ECO:0000313" key="2">
    <source>
        <dbReference type="Proteomes" id="UP000593561"/>
    </source>
</evidence>
<gene>
    <name evidence="1" type="ORF">Godav_025477</name>
</gene>
<comment type="caution">
    <text evidence="1">The sequence shown here is derived from an EMBL/GenBank/DDBJ whole genome shotgun (WGS) entry which is preliminary data.</text>
</comment>
<dbReference type="EMBL" id="JABFAC010244357">
    <property type="protein sequence ID" value="MBA0636077.1"/>
    <property type="molecule type" value="Genomic_DNA"/>
</dbReference>